<feature type="transmembrane region" description="Helical" evidence="1">
    <location>
        <begin position="267"/>
        <end position="288"/>
    </location>
</feature>
<dbReference type="AlphaFoldDB" id="A0A9P1IZ98"/>
<dbReference type="InterPro" id="IPR019430">
    <property type="entry name" value="7TM_GPCR_serpentine_rcpt_Srx"/>
</dbReference>
<feature type="domain" description="7TM GPCR serpentine receptor class x (Srx)" evidence="2">
    <location>
        <begin position="30"/>
        <end position="288"/>
    </location>
</feature>
<evidence type="ECO:0000256" key="1">
    <source>
        <dbReference type="SAM" id="Phobius"/>
    </source>
</evidence>
<gene>
    <name evidence="3" type="ORF">CAMP_LOCUS16402</name>
</gene>
<comment type="caution">
    <text evidence="3">The sequence shown here is derived from an EMBL/GenBank/DDBJ whole genome shotgun (WGS) entry which is preliminary data.</text>
</comment>
<dbReference type="Pfam" id="PF10328">
    <property type="entry name" value="7TM_GPCR_Srx"/>
    <property type="match status" value="1"/>
</dbReference>
<dbReference type="Gene3D" id="1.20.1070.10">
    <property type="entry name" value="Rhodopsin 7-helix transmembrane proteins"/>
    <property type="match status" value="1"/>
</dbReference>
<organism evidence="3 4">
    <name type="scientific">Caenorhabditis angaria</name>
    <dbReference type="NCBI Taxonomy" id="860376"/>
    <lineage>
        <taxon>Eukaryota</taxon>
        <taxon>Metazoa</taxon>
        <taxon>Ecdysozoa</taxon>
        <taxon>Nematoda</taxon>
        <taxon>Chromadorea</taxon>
        <taxon>Rhabditida</taxon>
        <taxon>Rhabditina</taxon>
        <taxon>Rhabditomorpha</taxon>
        <taxon>Rhabditoidea</taxon>
        <taxon>Rhabditidae</taxon>
        <taxon>Peloderinae</taxon>
        <taxon>Caenorhabditis</taxon>
    </lineage>
</organism>
<dbReference type="PANTHER" id="PTHR23017">
    <property type="entry name" value="SERPENTINE RECEPTOR, CLASS X"/>
    <property type="match status" value="1"/>
</dbReference>
<sequence length="313" mass="36118">MFADAVYQSGDNYTRDSEDVQAAIFVIIPCVLGLIMAIIVIRGFYEIPAMKSSFGYLTRYQLYLRIVACLNSGGFYLFGVLLDFKTVIKNSQISGLISTTLLPMIYSLYFLISINRFMAIVLPLYYNAIFQPKLRRIYVSVCYIFPIIYTPIFTWNYGCGYKFYHYGWVFSFIISDTCGTKFEVLLRGVQNVIGAMLLLFDFGTLISLMCFGKHVLRTKSAEVRKCELNFGQQVVIQGIVSLIYSIFYSFAYQWIPGDVSERWKIYWTSTFLANFLHIFDSGVIFVFNSEFSKWLRERNRNNVTPLGVVMTIP</sequence>
<feature type="transmembrane region" description="Helical" evidence="1">
    <location>
        <begin position="137"/>
        <end position="158"/>
    </location>
</feature>
<dbReference type="EMBL" id="CANHGI010000005">
    <property type="protein sequence ID" value="CAI5453765.1"/>
    <property type="molecule type" value="Genomic_DNA"/>
</dbReference>
<dbReference type="Proteomes" id="UP001152747">
    <property type="component" value="Unassembled WGS sequence"/>
</dbReference>
<feature type="transmembrane region" description="Helical" evidence="1">
    <location>
        <begin position="62"/>
        <end position="84"/>
    </location>
</feature>
<feature type="transmembrane region" description="Helical" evidence="1">
    <location>
        <begin position="104"/>
        <end position="125"/>
    </location>
</feature>
<proteinExistence type="predicted"/>
<reference evidence="3" key="1">
    <citation type="submission" date="2022-11" db="EMBL/GenBank/DDBJ databases">
        <authorList>
            <person name="Kikuchi T."/>
        </authorList>
    </citation>
    <scope>NUCLEOTIDE SEQUENCE</scope>
    <source>
        <strain evidence="3">PS1010</strain>
    </source>
</reference>
<protein>
    <recommendedName>
        <fullName evidence="2">7TM GPCR serpentine receptor class x (Srx) domain-containing protein</fullName>
    </recommendedName>
</protein>
<name>A0A9P1IZ98_9PELO</name>
<keyword evidence="1" id="KW-1133">Transmembrane helix</keyword>
<dbReference type="SUPFAM" id="SSF81321">
    <property type="entry name" value="Family A G protein-coupled receptor-like"/>
    <property type="match status" value="1"/>
</dbReference>
<feature type="transmembrane region" description="Helical" evidence="1">
    <location>
        <begin position="20"/>
        <end position="41"/>
    </location>
</feature>
<keyword evidence="4" id="KW-1185">Reference proteome</keyword>
<evidence type="ECO:0000313" key="3">
    <source>
        <dbReference type="EMBL" id="CAI5453765.1"/>
    </source>
</evidence>
<evidence type="ECO:0000313" key="4">
    <source>
        <dbReference type="Proteomes" id="UP001152747"/>
    </source>
</evidence>
<keyword evidence="1" id="KW-0472">Membrane</keyword>
<evidence type="ECO:0000259" key="2">
    <source>
        <dbReference type="Pfam" id="PF10328"/>
    </source>
</evidence>
<accession>A0A9P1IZ98</accession>
<dbReference type="PANTHER" id="PTHR23017:SF24">
    <property type="entry name" value="7TM GPCR SERPENTINE RECEPTOR CLASS X (SRX) DOMAIN-CONTAINING PROTEIN-RELATED"/>
    <property type="match status" value="1"/>
</dbReference>
<feature type="transmembrane region" description="Helical" evidence="1">
    <location>
        <begin position="233"/>
        <end position="255"/>
    </location>
</feature>
<feature type="transmembrane region" description="Helical" evidence="1">
    <location>
        <begin position="192"/>
        <end position="212"/>
    </location>
</feature>
<keyword evidence="1" id="KW-0812">Transmembrane</keyword>